<evidence type="ECO:0000313" key="1">
    <source>
        <dbReference type="EMBL" id="KAI1700700.1"/>
    </source>
</evidence>
<comment type="caution">
    <text evidence="1">The sequence shown here is derived from an EMBL/GenBank/DDBJ whole genome shotgun (WGS) entry which is preliminary data.</text>
</comment>
<name>A0AAD4MPE2_9BILA</name>
<gene>
    <name evidence="1" type="ORF">DdX_16562</name>
</gene>
<evidence type="ECO:0000313" key="2">
    <source>
        <dbReference type="Proteomes" id="UP001201812"/>
    </source>
</evidence>
<accession>A0AAD4MPE2</accession>
<keyword evidence="2" id="KW-1185">Reference proteome</keyword>
<reference evidence="1" key="1">
    <citation type="submission" date="2022-01" db="EMBL/GenBank/DDBJ databases">
        <title>Genome Sequence Resource for Two Populations of Ditylenchus destructor, the Migratory Endoparasitic Phytonematode.</title>
        <authorList>
            <person name="Zhang H."/>
            <person name="Lin R."/>
            <person name="Xie B."/>
        </authorList>
    </citation>
    <scope>NUCLEOTIDE SEQUENCE</scope>
    <source>
        <strain evidence="1">BazhouSP</strain>
    </source>
</reference>
<evidence type="ECO:0008006" key="3">
    <source>
        <dbReference type="Google" id="ProtNLM"/>
    </source>
</evidence>
<dbReference type="AlphaFoldDB" id="A0AAD4MPE2"/>
<proteinExistence type="predicted"/>
<organism evidence="1 2">
    <name type="scientific">Ditylenchus destructor</name>
    <dbReference type="NCBI Taxonomy" id="166010"/>
    <lineage>
        <taxon>Eukaryota</taxon>
        <taxon>Metazoa</taxon>
        <taxon>Ecdysozoa</taxon>
        <taxon>Nematoda</taxon>
        <taxon>Chromadorea</taxon>
        <taxon>Rhabditida</taxon>
        <taxon>Tylenchina</taxon>
        <taxon>Tylenchomorpha</taxon>
        <taxon>Sphaerularioidea</taxon>
        <taxon>Anguinidae</taxon>
        <taxon>Anguininae</taxon>
        <taxon>Ditylenchus</taxon>
    </lineage>
</organism>
<dbReference type="EMBL" id="JAKKPZ010000137">
    <property type="protein sequence ID" value="KAI1700700.1"/>
    <property type="molecule type" value="Genomic_DNA"/>
</dbReference>
<sequence>MNNISQSKLLRPWTWIGRRKRPSMILPPETLIHILHYFPRKQLVKRYSLVNSSFFHVANRFLPNVHVIEWGTQFCFEHQDWFKGLVLCKFRNHRSKIGRLFCAKAKQVRDEIRISAEEFLENMPPGFIRFPKFYIGYCPDFEVLYKFLRCKQHFVNCRLHFGNENPDEKYLQKAEEMLSETFLNPSAIYFDGPRFASDKIFKTTGARNCDKIYIHNDLFKQEIEVDNDPKCTKLTFMDWIQWKQKESGSRRHLVLFWWRFDAIAVQEILEDLKHAFVNATKSLSYVITFGDCLPYNHDETENPSEFHLDNERTGERLSLFEDKKLSFRLWRRTVTSSDATWLLALIGGEFMEKEVKEAARETGFDEEFYDYCLPVIDPL</sequence>
<dbReference type="InterPro" id="IPR036047">
    <property type="entry name" value="F-box-like_dom_sf"/>
</dbReference>
<protein>
    <recommendedName>
        <fullName evidence="3">F-box domain-containing protein</fullName>
    </recommendedName>
</protein>
<dbReference type="SUPFAM" id="SSF81383">
    <property type="entry name" value="F-box domain"/>
    <property type="match status" value="1"/>
</dbReference>
<dbReference type="Proteomes" id="UP001201812">
    <property type="component" value="Unassembled WGS sequence"/>
</dbReference>